<evidence type="ECO:0000313" key="1">
    <source>
        <dbReference type="EMBL" id="CAB4794808.1"/>
    </source>
</evidence>
<reference evidence="1" key="1">
    <citation type="submission" date="2020-05" db="EMBL/GenBank/DDBJ databases">
        <authorList>
            <person name="Chiriac C."/>
            <person name="Salcher M."/>
            <person name="Ghai R."/>
            <person name="Kavagutti S V."/>
        </authorList>
    </citation>
    <scope>NUCLEOTIDE SEQUENCE</scope>
</reference>
<name>A0A6J6XHT5_9ZZZZ</name>
<protein>
    <submittedName>
        <fullName evidence="1">Unannotated protein</fullName>
    </submittedName>
</protein>
<organism evidence="1">
    <name type="scientific">freshwater metagenome</name>
    <dbReference type="NCBI Taxonomy" id="449393"/>
    <lineage>
        <taxon>unclassified sequences</taxon>
        <taxon>metagenomes</taxon>
        <taxon>ecological metagenomes</taxon>
    </lineage>
</organism>
<dbReference type="EMBL" id="CAFAAQ010000007">
    <property type="protein sequence ID" value="CAB4794808.1"/>
    <property type="molecule type" value="Genomic_DNA"/>
</dbReference>
<accession>A0A6J6XHT5</accession>
<proteinExistence type="predicted"/>
<gene>
    <name evidence="1" type="ORF">UFOPK3046_00166</name>
    <name evidence="2" type="ORF">UFOPK4354_00125</name>
</gene>
<sequence length="368" mass="39261">MTLDPKQRARLQKAKLLAVTRQYLEAPPSSRATESLEGEPASAPIEISDVLEAGSLYALNLTGHGFVLLSESSARSLSAALIWAAQQPVQRLTVFADAVGVTDAPSATAARPEDLARWAQYFLVADQPIEVRLIEGTGSTGIQPGPVPPASVPPERDSVLEQHLIDEGLEVVHEHGVTRGELLGLEVARLVVWPQESGGDNALHLEVGVGRFDRDAHAAVRPDESPIDDLAKTVSILRDHRFPGAPTHAVQRLSRERWLRALLLDQPSLVGAHSLTALGMTTEPSGLRDAFPAAAIGSTEDGTPLVVVCSCGVDLALLPLAADLREQVNSEAVLLLAVPEQDHHVATKWLASMLRQPAELIAIAVGWG</sequence>
<evidence type="ECO:0000313" key="2">
    <source>
        <dbReference type="EMBL" id="CAB5060269.1"/>
    </source>
</evidence>
<dbReference type="AlphaFoldDB" id="A0A6J6XHT5"/>
<dbReference type="EMBL" id="CAFBQW010000007">
    <property type="protein sequence ID" value="CAB5060269.1"/>
    <property type="molecule type" value="Genomic_DNA"/>
</dbReference>